<dbReference type="Proteomes" id="UP001172680">
    <property type="component" value="Unassembled WGS sequence"/>
</dbReference>
<evidence type="ECO:0000313" key="1">
    <source>
        <dbReference type="EMBL" id="KAJ9640958.1"/>
    </source>
</evidence>
<sequence>MASTTSAQYQIPSTRIISPSPTPSESSGRDSYFGPTTRSKTRANRRINSPQPISEDADSSGSELERRARSRSRESLIESRKRRLSGLTARWRSFIHRHEIPRKVLHVSIGFLAIYLYASGTRQSRVHPLLLSLLVPIAATDVIRHRYPAFNRFYITCLGALMRESEVDGWNGVIWYLLGTWIVMRFFPKDIAVVSIMLLSWCDTAASTFGRLWGRYTWRVRKGKSAAGTIAALVCGVLTAGLFWGYVAPTWGTALGVDTENHRFAFWGVLRLPEQARELLGWSESQATLTGNMALGVMSFGVMGFLKIFG</sequence>
<organism evidence="1 2">
    <name type="scientific">Coniosporium tulheliwenetii</name>
    <dbReference type="NCBI Taxonomy" id="3383036"/>
    <lineage>
        <taxon>Eukaryota</taxon>
        <taxon>Fungi</taxon>
        <taxon>Dikarya</taxon>
        <taxon>Ascomycota</taxon>
        <taxon>Pezizomycotina</taxon>
        <taxon>Dothideomycetes</taxon>
        <taxon>Dothideomycetes incertae sedis</taxon>
        <taxon>Coniosporium</taxon>
    </lineage>
</organism>
<proteinExistence type="predicted"/>
<keyword evidence="1" id="KW-0808">Transferase</keyword>
<protein>
    <submittedName>
        <fullName evidence="1">Diacylglycerol kinase</fullName>
        <ecNumber evidence="1">2.7.1.174</ecNumber>
    </submittedName>
</protein>
<keyword evidence="1" id="KW-0418">Kinase</keyword>
<reference evidence="1" key="1">
    <citation type="submission" date="2022-10" db="EMBL/GenBank/DDBJ databases">
        <title>Culturing micro-colonial fungi from biological soil crusts in the Mojave desert and describing Neophaeococcomyces mojavensis, and introducing the new genera and species Taxawa tesnikishii.</title>
        <authorList>
            <person name="Kurbessoian T."/>
            <person name="Stajich J.E."/>
        </authorList>
    </citation>
    <scope>NUCLEOTIDE SEQUENCE</scope>
    <source>
        <strain evidence="1">JES_115</strain>
    </source>
</reference>
<dbReference type="EC" id="2.7.1.174" evidence="1"/>
<keyword evidence="2" id="KW-1185">Reference proteome</keyword>
<dbReference type="EMBL" id="JAPDRP010000016">
    <property type="protein sequence ID" value="KAJ9640958.1"/>
    <property type="molecule type" value="Genomic_DNA"/>
</dbReference>
<name>A0ACC2Z153_9PEZI</name>
<comment type="caution">
    <text evidence="1">The sequence shown here is derived from an EMBL/GenBank/DDBJ whole genome shotgun (WGS) entry which is preliminary data.</text>
</comment>
<accession>A0ACC2Z153</accession>
<gene>
    <name evidence="1" type="primary">DGK1</name>
    <name evidence="1" type="ORF">H2199_005626</name>
</gene>
<evidence type="ECO:0000313" key="2">
    <source>
        <dbReference type="Proteomes" id="UP001172680"/>
    </source>
</evidence>